<evidence type="ECO:0000256" key="2">
    <source>
        <dbReference type="ARBA" id="ARBA00022801"/>
    </source>
</evidence>
<dbReference type="Gene3D" id="3.40.50.1820">
    <property type="entry name" value="alpha/beta hydrolase"/>
    <property type="match status" value="1"/>
</dbReference>
<proteinExistence type="inferred from homology"/>
<evidence type="ECO:0000256" key="1">
    <source>
        <dbReference type="ARBA" id="ARBA00010515"/>
    </source>
</evidence>
<comment type="similarity">
    <text evidence="1">Belongs to the 'GDXG' lipolytic enzyme family.</text>
</comment>
<dbReference type="GO" id="GO:0004806">
    <property type="term" value="F:triacylglycerol lipase activity"/>
    <property type="evidence" value="ECO:0007669"/>
    <property type="project" value="TreeGrafter"/>
</dbReference>
<dbReference type="InterPro" id="IPR029058">
    <property type="entry name" value="AB_hydrolase_fold"/>
</dbReference>
<sequence length="279" mass="31349">MSKLAITLSFIFLSLLFKPGFAQNSQNELDRVIFKTVDDSVSLSIYFTYPNSYNKQDQWPLIVFFHGGGWNQGSYKHFLRQAKYFSNHGFICALPEYRVRKKHNSTPFESLKDAKSALRFLKVNANKFQIDTSKVIAAGGSAGGHLAASLEMVEGYNEPTDDLGVDTDVDALVLFNGVLDNGPSGYGFRRVGKEYTSFSPFHQTKKGTAPTLILLGTDDNLIPVESMQEYCSEMKSAGSICKLVLYEGQEHGFFNRSPYLEKTIQQMHEFLIELELTKS</sequence>
<accession>A0A6M1T5P3</accession>
<protein>
    <submittedName>
        <fullName evidence="6">Alpha/beta hydrolase</fullName>
    </submittedName>
</protein>
<dbReference type="AlphaFoldDB" id="A0A6M1T5P3"/>
<reference evidence="6 7" key="1">
    <citation type="submission" date="2020-02" db="EMBL/GenBank/DDBJ databases">
        <title>Balneolaceae bacterium YR4-1, complete genome.</title>
        <authorList>
            <person name="Li Y."/>
            <person name="Wu S."/>
        </authorList>
    </citation>
    <scope>NUCLEOTIDE SEQUENCE [LARGE SCALE GENOMIC DNA]</scope>
    <source>
        <strain evidence="6 7">YR4-1</strain>
    </source>
</reference>
<evidence type="ECO:0000259" key="4">
    <source>
        <dbReference type="Pfam" id="PF01738"/>
    </source>
</evidence>
<dbReference type="Pfam" id="PF20434">
    <property type="entry name" value="BD-FAE"/>
    <property type="match status" value="1"/>
</dbReference>
<dbReference type="Proteomes" id="UP000473278">
    <property type="component" value="Unassembled WGS sequence"/>
</dbReference>
<dbReference type="InterPro" id="IPR002925">
    <property type="entry name" value="Dienelactn_hydro"/>
</dbReference>
<evidence type="ECO:0000259" key="5">
    <source>
        <dbReference type="Pfam" id="PF20434"/>
    </source>
</evidence>
<dbReference type="PANTHER" id="PTHR48081">
    <property type="entry name" value="AB HYDROLASE SUPERFAMILY PROTEIN C4A8.06C"/>
    <property type="match status" value="1"/>
</dbReference>
<dbReference type="SUPFAM" id="SSF53474">
    <property type="entry name" value="alpha/beta-Hydrolases"/>
    <property type="match status" value="1"/>
</dbReference>
<evidence type="ECO:0000313" key="6">
    <source>
        <dbReference type="EMBL" id="NGP78097.1"/>
    </source>
</evidence>
<dbReference type="PANTHER" id="PTHR48081:SF30">
    <property type="entry name" value="ACETYL-HYDROLASE LIPR-RELATED"/>
    <property type="match status" value="1"/>
</dbReference>
<dbReference type="RefSeq" id="WP_165143832.1">
    <property type="nucleotide sequence ID" value="NZ_JAALLT010000006.1"/>
</dbReference>
<feature type="domain" description="Dienelactone hydrolase" evidence="4">
    <location>
        <begin position="169"/>
        <end position="259"/>
    </location>
</feature>
<evidence type="ECO:0000256" key="3">
    <source>
        <dbReference type="SAM" id="SignalP"/>
    </source>
</evidence>
<dbReference type="EMBL" id="JAALLT010000006">
    <property type="protein sequence ID" value="NGP78097.1"/>
    <property type="molecule type" value="Genomic_DNA"/>
</dbReference>
<dbReference type="InterPro" id="IPR049492">
    <property type="entry name" value="BD-FAE-like_dom"/>
</dbReference>
<dbReference type="InterPro" id="IPR050300">
    <property type="entry name" value="GDXG_lipolytic_enzyme"/>
</dbReference>
<dbReference type="Pfam" id="PF01738">
    <property type="entry name" value="DLH"/>
    <property type="match status" value="1"/>
</dbReference>
<gene>
    <name evidence="6" type="ORF">G3570_15720</name>
</gene>
<feature type="domain" description="BD-FAE-like" evidence="5">
    <location>
        <begin position="54"/>
        <end position="155"/>
    </location>
</feature>
<evidence type="ECO:0000313" key="7">
    <source>
        <dbReference type="Proteomes" id="UP000473278"/>
    </source>
</evidence>
<keyword evidence="3" id="KW-0732">Signal</keyword>
<name>A0A6M1T5P3_9BACT</name>
<feature type="chain" id="PRO_5026867681" evidence="3">
    <location>
        <begin position="23"/>
        <end position="279"/>
    </location>
</feature>
<organism evidence="6 7">
    <name type="scientific">Halalkalibaculum roseum</name>
    <dbReference type="NCBI Taxonomy" id="2709311"/>
    <lineage>
        <taxon>Bacteria</taxon>
        <taxon>Pseudomonadati</taxon>
        <taxon>Balneolota</taxon>
        <taxon>Balneolia</taxon>
        <taxon>Balneolales</taxon>
        <taxon>Balneolaceae</taxon>
        <taxon>Halalkalibaculum</taxon>
    </lineage>
</organism>
<keyword evidence="7" id="KW-1185">Reference proteome</keyword>
<comment type="caution">
    <text evidence="6">The sequence shown here is derived from an EMBL/GenBank/DDBJ whole genome shotgun (WGS) entry which is preliminary data.</text>
</comment>
<feature type="signal peptide" evidence="3">
    <location>
        <begin position="1"/>
        <end position="22"/>
    </location>
</feature>
<keyword evidence="2 6" id="KW-0378">Hydrolase</keyword>